<evidence type="ECO:0000256" key="10">
    <source>
        <dbReference type="RuleBase" id="RU003690"/>
    </source>
</evidence>
<dbReference type="InterPro" id="IPR033132">
    <property type="entry name" value="GH_1_N_CS"/>
</dbReference>
<dbReference type="GO" id="GO:0019137">
    <property type="term" value="F:thioglucosidase activity"/>
    <property type="evidence" value="ECO:0007669"/>
    <property type="project" value="UniProtKB-EC"/>
</dbReference>
<comment type="catalytic activity">
    <reaction evidence="9">
        <text>a thioglucoside + H2O = a sugar + a thiol.</text>
        <dbReference type="EC" id="3.2.1.147"/>
    </reaction>
</comment>
<accession>M4CKU8</accession>
<evidence type="ECO:0000256" key="2">
    <source>
        <dbReference type="ARBA" id="ARBA00004116"/>
    </source>
</evidence>
<dbReference type="InterPro" id="IPR017853">
    <property type="entry name" value="GH"/>
</dbReference>
<dbReference type="OMA" id="NHITIGW"/>
<sequence length="265" mass="29686">MRGKYLCLLVLIVLASNEVLAAKNNSSTTPKLRRSDFPEDFIFGSATSAYQIEGAAHQDGRGPSIWDTYSEKYPEKIKDGSNGSVAADSYHLTRYKQCLTGGNLKGGINQAGIDYYNNLINELLSKVFYTCSKMLKGSSDFIGINYYSSAYAKDVPCPTEYVTLFSDPCASVTGRDEIDTGKRFLKDGDRIDFYARHLEMVKDAISIGANMKGFFAWSLLDNFEWAAGYTARFGIVYVDFKDGCKRYPKKSADWFKKFLNPKKSN</sequence>
<dbReference type="Gramene" id="Bra004834.1">
    <property type="protein sequence ID" value="Bra004834.1-P"/>
    <property type="gene ID" value="Bra004834"/>
</dbReference>
<proteinExistence type="inferred from homology"/>
<keyword evidence="11" id="KW-0732">Signal</keyword>
<evidence type="ECO:0000313" key="12">
    <source>
        <dbReference type="EnsemblPlants" id="Bra004834.1-P"/>
    </source>
</evidence>
<name>M4CKU8_BRACM</name>
<dbReference type="HOGENOM" id="CLU_1051097_0_0_1"/>
<evidence type="ECO:0000256" key="5">
    <source>
        <dbReference type="ARBA" id="ARBA00022554"/>
    </source>
</evidence>
<comment type="function">
    <text evidence="1">Degradation of glucosinolates (glucose residue linked by a thioglucoside bound to an amino acid derivative) to glucose, sulfate and any of the products: thiocyanates, isothiocyanates, nitriles, epithionitriles or oxazolidine-2-thiones.</text>
</comment>
<dbReference type="SUPFAM" id="SSF51445">
    <property type="entry name" value="(Trans)glycosidases"/>
    <property type="match status" value="1"/>
</dbReference>
<keyword evidence="6" id="KW-0378">Hydrolase</keyword>
<dbReference type="PRINTS" id="PR00131">
    <property type="entry name" value="GLHYDRLASE1"/>
</dbReference>
<organism evidence="12 13">
    <name type="scientific">Brassica campestris</name>
    <name type="common">Field mustard</name>
    <dbReference type="NCBI Taxonomy" id="3711"/>
    <lineage>
        <taxon>Eukaryota</taxon>
        <taxon>Viridiplantae</taxon>
        <taxon>Streptophyta</taxon>
        <taxon>Embryophyta</taxon>
        <taxon>Tracheophyta</taxon>
        <taxon>Spermatophyta</taxon>
        <taxon>Magnoliopsida</taxon>
        <taxon>eudicotyledons</taxon>
        <taxon>Gunneridae</taxon>
        <taxon>Pentapetalae</taxon>
        <taxon>rosids</taxon>
        <taxon>malvids</taxon>
        <taxon>Brassicales</taxon>
        <taxon>Brassicaceae</taxon>
        <taxon>Brassiceae</taxon>
        <taxon>Brassica</taxon>
    </lineage>
</organism>
<keyword evidence="13" id="KW-1185">Reference proteome</keyword>
<dbReference type="AlphaFoldDB" id="M4CKU8"/>
<evidence type="ECO:0000256" key="4">
    <source>
        <dbReference type="ARBA" id="ARBA00012250"/>
    </source>
</evidence>
<dbReference type="PROSITE" id="PS00653">
    <property type="entry name" value="GLYCOSYL_HYDROL_F1_2"/>
    <property type="match status" value="1"/>
</dbReference>
<dbReference type="GO" id="GO:0005773">
    <property type="term" value="C:vacuole"/>
    <property type="evidence" value="ECO:0007669"/>
    <property type="project" value="UniProtKB-SubCell"/>
</dbReference>
<dbReference type="Proteomes" id="UP000011750">
    <property type="component" value="Chromosome A05"/>
</dbReference>
<dbReference type="EnsemblPlants" id="Bra004834.1">
    <property type="protein sequence ID" value="Bra004834.1-P"/>
    <property type="gene ID" value="Bra004834"/>
</dbReference>
<protein>
    <recommendedName>
        <fullName evidence="4">thioglucosidase</fullName>
        <ecNumber evidence="4">3.2.1.147</ecNumber>
    </recommendedName>
    <alternativeName>
        <fullName evidence="7">Sinigrinase</fullName>
    </alternativeName>
    <alternativeName>
        <fullName evidence="8">Thioglucosidase</fullName>
    </alternativeName>
</protein>
<keyword evidence="5" id="KW-0926">Vacuole</keyword>
<dbReference type="Pfam" id="PF00232">
    <property type="entry name" value="Glyco_hydro_1"/>
    <property type="match status" value="2"/>
</dbReference>
<dbReference type="EC" id="3.2.1.147" evidence="4"/>
<dbReference type="InterPro" id="IPR001360">
    <property type="entry name" value="Glyco_hydro_1"/>
</dbReference>
<dbReference type="InParanoid" id="M4CKU8"/>
<comment type="similarity">
    <text evidence="3 10">Belongs to the glycosyl hydrolase 1 family.</text>
</comment>
<dbReference type="STRING" id="51351.M4CKU8"/>
<evidence type="ECO:0000256" key="9">
    <source>
        <dbReference type="ARBA" id="ARBA00034026"/>
    </source>
</evidence>
<comment type="subcellular location">
    <subcellularLocation>
        <location evidence="2">Vacuole</location>
    </subcellularLocation>
</comment>
<evidence type="ECO:0000256" key="8">
    <source>
        <dbReference type="ARBA" id="ARBA00032797"/>
    </source>
</evidence>
<dbReference type="Gene3D" id="3.20.20.80">
    <property type="entry name" value="Glycosidases"/>
    <property type="match status" value="2"/>
</dbReference>
<feature type="signal peptide" evidence="11">
    <location>
        <begin position="1"/>
        <end position="21"/>
    </location>
</feature>
<feature type="chain" id="PRO_5004050125" description="thioglucosidase" evidence="11">
    <location>
        <begin position="22"/>
        <end position="265"/>
    </location>
</feature>
<evidence type="ECO:0000313" key="13">
    <source>
        <dbReference type="Proteomes" id="UP000011750"/>
    </source>
</evidence>
<reference evidence="12 13" key="1">
    <citation type="journal article" date="2011" name="Nat. Genet.">
        <title>The genome of the mesopolyploid crop species Brassica rapa.</title>
        <authorList>
            <consortium name="Brassica rapa Genome Sequencing Project Consortium"/>
            <person name="Wang X."/>
            <person name="Wang H."/>
            <person name="Wang J."/>
            <person name="Sun R."/>
            <person name="Wu J."/>
            <person name="Liu S."/>
            <person name="Bai Y."/>
            <person name="Mun J.H."/>
            <person name="Bancroft I."/>
            <person name="Cheng F."/>
            <person name="Huang S."/>
            <person name="Li X."/>
            <person name="Hua W."/>
            <person name="Wang J."/>
            <person name="Wang X."/>
            <person name="Freeling M."/>
            <person name="Pires J.C."/>
            <person name="Paterson A.H."/>
            <person name="Chalhoub B."/>
            <person name="Wang B."/>
            <person name="Hayward A."/>
            <person name="Sharpe A.G."/>
            <person name="Park B.S."/>
            <person name="Weisshaar B."/>
            <person name="Liu B."/>
            <person name="Li B."/>
            <person name="Liu B."/>
            <person name="Tong C."/>
            <person name="Song C."/>
            <person name="Duran C."/>
            <person name="Peng C."/>
            <person name="Geng C."/>
            <person name="Koh C."/>
            <person name="Lin C."/>
            <person name="Edwards D."/>
            <person name="Mu D."/>
            <person name="Shen D."/>
            <person name="Soumpourou E."/>
            <person name="Li F."/>
            <person name="Fraser F."/>
            <person name="Conant G."/>
            <person name="Lassalle G."/>
            <person name="King G.J."/>
            <person name="Bonnema G."/>
            <person name="Tang H."/>
            <person name="Wang H."/>
            <person name="Belcram H."/>
            <person name="Zhou H."/>
            <person name="Hirakawa H."/>
            <person name="Abe H."/>
            <person name="Guo H."/>
            <person name="Wang H."/>
            <person name="Jin H."/>
            <person name="Parkin I.A."/>
            <person name="Batley J."/>
            <person name="Kim J.S."/>
            <person name="Just J."/>
            <person name="Li J."/>
            <person name="Xu J."/>
            <person name="Deng J."/>
            <person name="Kim J.A."/>
            <person name="Li J."/>
            <person name="Yu J."/>
            <person name="Meng J."/>
            <person name="Wang J."/>
            <person name="Min J."/>
            <person name="Poulain J."/>
            <person name="Wang J."/>
            <person name="Hatakeyama K."/>
            <person name="Wu K."/>
            <person name="Wang L."/>
            <person name="Fang L."/>
            <person name="Trick M."/>
            <person name="Links M.G."/>
            <person name="Zhao M."/>
            <person name="Jin M."/>
            <person name="Ramchiary N."/>
            <person name="Drou N."/>
            <person name="Berkman P.J."/>
            <person name="Cai Q."/>
            <person name="Huang Q."/>
            <person name="Li R."/>
            <person name="Tabata S."/>
            <person name="Cheng S."/>
            <person name="Zhang S."/>
            <person name="Zhang S."/>
            <person name="Huang S."/>
            <person name="Sato S."/>
            <person name="Sun S."/>
            <person name="Kwon S.J."/>
            <person name="Choi S.R."/>
            <person name="Lee T.H."/>
            <person name="Fan W."/>
            <person name="Zhao X."/>
            <person name="Tan X."/>
            <person name="Xu X."/>
            <person name="Wang Y."/>
            <person name="Qiu Y."/>
            <person name="Yin Y."/>
            <person name="Li Y."/>
            <person name="Du Y."/>
            <person name="Liao Y."/>
            <person name="Lim Y."/>
            <person name="Narusaka Y."/>
            <person name="Wang Y."/>
            <person name="Wang Z."/>
            <person name="Li Z."/>
            <person name="Wang Z."/>
            <person name="Xiong Z."/>
            <person name="Zhang Z."/>
        </authorList>
    </citation>
    <scope>NUCLEOTIDE SEQUENCE [LARGE SCALE GENOMIC DNA]</scope>
    <source>
        <strain evidence="12 13">cv. Chiifu-401-42</strain>
    </source>
</reference>
<dbReference type="PANTHER" id="PTHR10353">
    <property type="entry name" value="GLYCOSYL HYDROLASE"/>
    <property type="match status" value="1"/>
</dbReference>
<evidence type="ECO:0000256" key="11">
    <source>
        <dbReference type="SAM" id="SignalP"/>
    </source>
</evidence>
<dbReference type="eggNOG" id="KOG0626">
    <property type="taxonomic scope" value="Eukaryota"/>
</dbReference>
<evidence type="ECO:0000256" key="1">
    <source>
        <dbReference type="ARBA" id="ARBA00003014"/>
    </source>
</evidence>
<evidence type="ECO:0000256" key="3">
    <source>
        <dbReference type="ARBA" id="ARBA00010838"/>
    </source>
</evidence>
<reference evidence="12 13" key="2">
    <citation type="journal article" date="2018" name="Hortic Res">
        <title>Improved Brassica rapa reference genome by single-molecule sequencing and chromosome conformation capture technologies.</title>
        <authorList>
            <person name="Zhang L."/>
            <person name="Cai X."/>
            <person name="Wu J."/>
            <person name="Liu M."/>
            <person name="Grob S."/>
            <person name="Cheng F."/>
            <person name="Liang J."/>
            <person name="Cai C."/>
            <person name="Liu Z."/>
            <person name="Liu B."/>
            <person name="Wang F."/>
            <person name="Li S."/>
            <person name="Liu F."/>
            <person name="Li X."/>
            <person name="Cheng L."/>
            <person name="Yang W."/>
            <person name="Li M.H."/>
            <person name="Grossniklaus U."/>
            <person name="Zheng H."/>
            <person name="Wang X."/>
        </authorList>
    </citation>
    <scope>NUCLEOTIDE SEQUENCE [LARGE SCALE GENOMIC DNA]</scope>
    <source>
        <strain evidence="12 13">cv. Chiifu-401-42</strain>
    </source>
</reference>
<evidence type="ECO:0000256" key="6">
    <source>
        <dbReference type="ARBA" id="ARBA00022801"/>
    </source>
</evidence>
<reference evidence="12" key="3">
    <citation type="submission" date="2023-03" db="UniProtKB">
        <authorList>
            <consortium name="EnsemblPlants"/>
        </authorList>
    </citation>
    <scope>IDENTIFICATION</scope>
    <source>
        <strain evidence="12">cv. Chiifu-401-42</strain>
    </source>
</reference>
<dbReference type="GO" id="GO:0005975">
    <property type="term" value="P:carbohydrate metabolic process"/>
    <property type="evidence" value="ECO:0007669"/>
    <property type="project" value="InterPro"/>
</dbReference>
<dbReference type="PANTHER" id="PTHR10353:SF281">
    <property type="entry name" value="THIOGLUCOSIDASE"/>
    <property type="match status" value="1"/>
</dbReference>
<evidence type="ECO:0000256" key="7">
    <source>
        <dbReference type="ARBA" id="ARBA00032643"/>
    </source>
</evidence>